<keyword evidence="4" id="KW-1185">Reference proteome</keyword>
<protein>
    <recommendedName>
        <fullName evidence="2">Autotransporter domain-containing protein</fullName>
    </recommendedName>
</protein>
<keyword evidence="1" id="KW-0732">Signal</keyword>
<feature type="domain" description="Autotransporter" evidence="2">
    <location>
        <begin position="865"/>
        <end position="1149"/>
    </location>
</feature>
<dbReference type="PROSITE" id="PS51208">
    <property type="entry name" value="AUTOTRANSPORTER"/>
    <property type="match status" value="1"/>
</dbReference>
<gene>
    <name evidence="3" type="ORF">MPEAHAMD_2632</name>
</gene>
<dbReference type="PANTHER" id="PTHR46825">
    <property type="entry name" value="D-ALANYL-D-ALANINE-CARBOXYPEPTIDASE/ENDOPEPTIDASE AMPH"/>
    <property type="match status" value="1"/>
</dbReference>
<reference evidence="3" key="1">
    <citation type="journal article" date="2016" name="Front. Microbiol.">
        <title>Genome Sequence of the Piezophilic, Mesophilic Sulfate-Reducing Bacterium Desulfovibrio indicus J2T.</title>
        <authorList>
            <person name="Cao J."/>
            <person name="Maignien L."/>
            <person name="Shao Z."/>
            <person name="Alain K."/>
            <person name="Jebbar M."/>
        </authorList>
    </citation>
    <scope>NUCLEOTIDE SEQUENCE</scope>
    <source>
        <strain evidence="3">JCM 32048</strain>
    </source>
</reference>
<dbReference type="Gene3D" id="3.40.710.10">
    <property type="entry name" value="DD-peptidase/beta-lactamase superfamily"/>
    <property type="match status" value="1"/>
</dbReference>
<sequence length="1149" mass="115657">MSARLAVRVHRGTFVRAARLGMAAALWPAGAALSPRAASAADISQVGGVVQGLLDATASQGQPQGLAIGVSLAGGSQTWTGAAGFADAAGTQPLSADMQFRIGSATKTFTGTVVLRQVDQGVVGLNDPINKWVGDLAIPGGDQITVRNLLGMTSGIPDYLKGQSRTVPGITVLQEWANFTSPTGPYGNAAYTPEQLVAAAKTLAPNPIGPMNYSNTNFVVLGLIAQRASCLTPGGCQSIETLVNGMAAGIGLGKTIFPTGTGYTASHPRTMETVLSDDTLYKVSYGSRFDMTYVDPRVPWSAGAMLSSPADELRWVRQLATNNLGLLSPATQAQRVGDTTPGEVAGIPANYGLAIYGMPSVGTGGALLGHSGLIGGNTSSLFYNQDLDAAYAINFVGYQGLAQSWFPLYGATDAFGQYVYATGAPGSGAFSSVITLWALDRNVTLALTTQGSCSFGAAPAGGLCSGDNVRTTPLDVAGSSLVLQPSNRTIGGISIDPATGALSPTSYVRPSLATFGSGIAAVALQGAANLSLQQGAGLEIWGARSVGVAMTGQGNRAEIAGTVATFGSSSVGVRIEGSLNTLDVRPTGTVNGSDGPAITLAGTGNQALVAGTVATYGRIDDHGNVVEQVAIRGGGSSNRVEVLPGGTVTGDIAMMGAASAVRVDGSVAGSIRMAGTATTLSGTGLVSGTVGGGGTVAPGNSIGTLTVGSFLGQNTALVIETAADGRSDRLSVAGMASLAGGTLRVVPTPGLGGIYTALTAGAVQGSVDAVTTGSRVAAGARYTPVAVEVATANPFQTDAAARTAAADTLRTLDLFERRAGAFRTASAFGPPPGSGGVGTPGSAEVGGADSLRTWLSQRGPMAAGSRAMGAAIWASAYGTVSRLDADGPVPAIASSGGGVMVGADAEIAPNLLAGVMGAFSRTAAQASPGGYGSRLDADAYKIAAYGAVEVGPAVISASGLAGRGDLASLRPTAFAGMAGFARGRLDDTRFAGRLSAVTTLQAGEVRLMPRAAVTLLRVEQDPYTEQGLPASYASTIGRTRFALARPELSLALGRTILLSYGGWSGLLDAEIRAGIGRDLVLSAPDTQVRIPGFTPLSVRGFNRDAFVVPVGARAELQVANALSVFADYEGVVSRLGTDNTVLGGLRWRF</sequence>
<dbReference type="SUPFAM" id="SSF103515">
    <property type="entry name" value="Autotransporter"/>
    <property type="match status" value="1"/>
</dbReference>
<dbReference type="Pfam" id="PF03797">
    <property type="entry name" value="Autotransporter"/>
    <property type="match status" value="1"/>
</dbReference>
<comment type="caution">
    <text evidence="3">The sequence shown here is derived from an EMBL/GenBank/DDBJ whole genome shotgun (WGS) entry which is preliminary data.</text>
</comment>
<dbReference type="InterPro" id="IPR036709">
    <property type="entry name" value="Autotransporte_beta_dom_sf"/>
</dbReference>
<dbReference type="AlphaFoldDB" id="A0AA37HBG1"/>
<dbReference type="EMBL" id="BPQJ01000010">
    <property type="protein sequence ID" value="GJD62479.1"/>
    <property type="molecule type" value="Genomic_DNA"/>
</dbReference>
<feature type="chain" id="PRO_5041371542" description="Autotransporter domain-containing protein" evidence="1">
    <location>
        <begin position="41"/>
        <end position="1149"/>
    </location>
</feature>
<feature type="signal peptide" evidence="1">
    <location>
        <begin position="1"/>
        <end position="40"/>
    </location>
</feature>
<organism evidence="3 4">
    <name type="scientific">Methylobacterium frigidaeris</name>
    <dbReference type="NCBI Taxonomy" id="2038277"/>
    <lineage>
        <taxon>Bacteria</taxon>
        <taxon>Pseudomonadati</taxon>
        <taxon>Pseudomonadota</taxon>
        <taxon>Alphaproteobacteria</taxon>
        <taxon>Hyphomicrobiales</taxon>
        <taxon>Methylobacteriaceae</taxon>
        <taxon>Methylobacterium</taxon>
    </lineage>
</organism>
<evidence type="ECO:0000313" key="3">
    <source>
        <dbReference type="EMBL" id="GJD62479.1"/>
    </source>
</evidence>
<reference evidence="3" key="2">
    <citation type="submission" date="2021-08" db="EMBL/GenBank/DDBJ databases">
        <authorList>
            <person name="Tani A."/>
            <person name="Ola A."/>
            <person name="Ogura Y."/>
            <person name="Katsura K."/>
            <person name="Hayashi T."/>
        </authorList>
    </citation>
    <scope>NUCLEOTIDE SEQUENCE</scope>
    <source>
        <strain evidence="3">JCM 32048</strain>
    </source>
</reference>
<name>A0AA37HBG1_9HYPH</name>
<dbReference type="PANTHER" id="PTHR46825:SF7">
    <property type="entry name" value="D-ALANYL-D-ALANINE CARBOXYPEPTIDASE"/>
    <property type="match status" value="1"/>
</dbReference>
<dbReference type="InterPro" id="IPR005546">
    <property type="entry name" value="Autotransporte_beta"/>
</dbReference>
<dbReference type="InterPro" id="IPR012338">
    <property type="entry name" value="Beta-lactam/transpept-like"/>
</dbReference>
<dbReference type="InterPro" id="IPR001466">
    <property type="entry name" value="Beta-lactam-related"/>
</dbReference>
<accession>A0AA37HBG1</accession>
<evidence type="ECO:0000256" key="1">
    <source>
        <dbReference type="SAM" id="SignalP"/>
    </source>
</evidence>
<dbReference type="Pfam" id="PF00144">
    <property type="entry name" value="Beta-lactamase"/>
    <property type="match status" value="1"/>
</dbReference>
<dbReference type="SMART" id="SM00869">
    <property type="entry name" value="Autotransporter"/>
    <property type="match status" value="1"/>
</dbReference>
<evidence type="ECO:0000313" key="4">
    <source>
        <dbReference type="Proteomes" id="UP001055286"/>
    </source>
</evidence>
<evidence type="ECO:0000259" key="2">
    <source>
        <dbReference type="PROSITE" id="PS51208"/>
    </source>
</evidence>
<proteinExistence type="predicted"/>
<dbReference type="SUPFAM" id="SSF56601">
    <property type="entry name" value="beta-lactamase/transpeptidase-like"/>
    <property type="match status" value="1"/>
</dbReference>
<dbReference type="InterPro" id="IPR050491">
    <property type="entry name" value="AmpC-like"/>
</dbReference>
<dbReference type="Proteomes" id="UP001055286">
    <property type="component" value="Unassembled WGS sequence"/>
</dbReference>
<dbReference type="Gene3D" id="2.40.128.130">
    <property type="entry name" value="Autotransporter beta-domain"/>
    <property type="match status" value="1"/>
</dbReference>